<accession>A0A6M3KXA9</accession>
<organism evidence="2">
    <name type="scientific">viral metagenome</name>
    <dbReference type="NCBI Taxonomy" id="1070528"/>
    <lineage>
        <taxon>unclassified sequences</taxon>
        <taxon>metagenomes</taxon>
        <taxon>organismal metagenomes</taxon>
    </lineage>
</organism>
<protein>
    <recommendedName>
        <fullName evidence="3">DUF4406 domain-containing protein</fullName>
    </recommendedName>
</protein>
<dbReference type="AlphaFoldDB" id="A0A6M3KXA9"/>
<evidence type="ECO:0008006" key="3">
    <source>
        <dbReference type="Google" id="ProtNLM"/>
    </source>
</evidence>
<evidence type="ECO:0000256" key="1">
    <source>
        <dbReference type="SAM" id="MobiDB-lite"/>
    </source>
</evidence>
<gene>
    <name evidence="2" type="ORF">MM415B03119_0015</name>
</gene>
<sequence length="117" mass="13036">MTVRVHPIVVCLCGSTRFRDEFSEANRAATLAGKIVLAPGVFGHASDPLTDEDKTRLDELHFRKIDMSDEVQVVNPGGYIGDSTRREIEYATRTGKPVAYTHNDQAHRRQKPQEGNA</sequence>
<feature type="region of interest" description="Disordered" evidence="1">
    <location>
        <begin position="94"/>
        <end position="117"/>
    </location>
</feature>
<name>A0A6M3KXA9_9ZZZZ</name>
<dbReference type="EMBL" id="MT142660">
    <property type="protein sequence ID" value="QJA86813.1"/>
    <property type="molecule type" value="Genomic_DNA"/>
</dbReference>
<proteinExistence type="predicted"/>
<reference evidence="2" key="1">
    <citation type="submission" date="2020-03" db="EMBL/GenBank/DDBJ databases">
        <title>The deep terrestrial virosphere.</title>
        <authorList>
            <person name="Holmfeldt K."/>
            <person name="Nilsson E."/>
            <person name="Simone D."/>
            <person name="Lopez-Fernandez M."/>
            <person name="Wu X."/>
            <person name="de Brujin I."/>
            <person name="Lundin D."/>
            <person name="Andersson A."/>
            <person name="Bertilsson S."/>
            <person name="Dopson M."/>
        </authorList>
    </citation>
    <scope>NUCLEOTIDE SEQUENCE</scope>
    <source>
        <strain evidence="2">MM415B03119</strain>
    </source>
</reference>
<evidence type="ECO:0000313" key="2">
    <source>
        <dbReference type="EMBL" id="QJA86813.1"/>
    </source>
</evidence>